<name>A0ABT6H0W6_9BACI</name>
<dbReference type="SUPFAM" id="SSF56784">
    <property type="entry name" value="HAD-like"/>
    <property type="match status" value="1"/>
</dbReference>
<dbReference type="InterPro" id="IPR051600">
    <property type="entry name" value="Beta-PGM-like"/>
</dbReference>
<dbReference type="InterPro" id="IPR036412">
    <property type="entry name" value="HAD-like_sf"/>
</dbReference>
<evidence type="ECO:0000256" key="4">
    <source>
        <dbReference type="ARBA" id="ARBA00022842"/>
    </source>
</evidence>
<organism evidence="5 6">
    <name type="scientific">Ectobacillus antri</name>
    <dbReference type="NCBI Taxonomy" id="2486280"/>
    <lineage>
        <taxon>Bacteria</taxon>
        <taxon>Bacillati</taxon>
        <taxon>Bacillota</taxon>
        <taxon>Bacilli</taxon>
        <taxon>Bacillales</taxon>
        <taxon>Bacillaceae</taxon>
        <taxon>Ectobacillus</taxon>
    </lineage>
</organism>
<comment type="cofactor">
    <cofactor evidence="1">
        <name>Mg(2+)</name>
        <dbReference type="ChEBI" id="CHEBI:18420"/>
    </cofactor>
</comment>
<dbReference type="PANTHER" id="PTHR46193">
    <property type="entry name" value="6-PHOSPHOGLUCONATE PHOSPHATASE"/>
    <property type="match status" value="1"/>
</dbReference>
<dbReference type="SFLD" id="SFLDG01129">
    <property type="entry name" value="C1.5:_HAD__Beta-PGM__Phosphata"/>
    <property type="match status" value="1"/>
</dbReference>
<protein>
    <submittedName>
        <fullName evidence="5">HAD family hydrolase</fullName>
    </submittedName>
</protein>
<dbReference type="NCBIfam" id="TIGR01509">
    <property type="entry name" value="HAD-SF-IA-v3"/>
    <property type="match status" value="1"/>
</dbReference>
<dbReference type="CDD" id="cd16423">
    <property type="entry name" value="HAD_BPGM-like"/>
    <property type="match status" value="1"/>
</dbReference>
<dbReference type="GO" id="GO:0016787">
    <property type="term" value="F:hydrolase activity"/>
    <property type="evidence" value="ECO:0007669"/>
    <property type="project" value="UniProtKB-KW"/>
</dbReference>
<dbReference type="Pfam" id="PF13419">
    <property type="entry name" value="HAD_2"/>
    <property type="match status" value="1"/>
</dbReference>
<evidence type="ECO:0000256" key="1">
    <source>
        <dbReference type="ARBA" id="ARBA00001946"/>
    </source>
</evidence>
<sequence>MIKGVIFDFDGLLVDTESIWFEAFREALQAYGMDLTVEQFSKVIGTHDAELYEMIEKGTKKPVEREVLLQEVDDIFRMKMGEPSLRAGVIEYLEEAKESGLRIALASSSKRAWIEGFLTRLGVLHYFEVLKTKEDVEHVKPDPALYIKAYEALGLQAHECVAFEDSLNGLMAARAAGLHCVIVPNSVTAHLPFVDYSHRIESMSDYQLKHVLQLLPI</sequence>
<proteinExistence type="inferred from homology"/>
<keyword evidence="5" id="KW-0378">Hydrolase</keyword>
<dbReference type="PRINTS" id="PR00413">
    <property type="entry name" value="HADHALOGNASE"/>
</dbReference>
<dbReference type="InterPro" id="IPR023198">
    <property type="entry name" value="PGP-like_dom2"/>
</dbReference>
<accession>A0ABT6H0W6</accession>
<dbReference type="InterPro" id="IPR006439">
    <property type="entry name" value="HAD-SF_hydro_IA"/>
</dbReference>
<evidence type="ECO:0000313" key="5">
    <source>
        <dbReference type="EMBL" id="MDG5752897.1"/>
    </source>
</evidence>
<evidence type="ECO:0000313" key="6">
    <source>
        <dbReference type="Proteomes" id="UP001218246"/>
    </source>
</evidence>
<dbReference type="Gene3D" id="3.40.50.1000">
    <property type="entry name" value="HAD superfamily/HAD-like"/>
    <property type="match status" value="1"/>
</dbReference>
<keyword evidence="6" id="KW-1185">Reference proteome</keyword>
<comment type="caution">
    <text evidence="5">The sequence shown here is derived from an EMBL/GenBank/DDBJ whole genome shotgun (WGS) entry which is preliminary data.</text>
</comment>
<keyword evidence="3" id="KW-0479">Metal-binding</keyword>
<dbReference type="InterPro" id="IPR023214">
    <property type="entry name" value="HAD_sf"/>
</dbReference>
<dbReference type="PANTHER" id="PTHR46193:SF21">
    <property type="entry name" value="SLL1138 PROTEIN"/>
    <property type="match status" value="1"/>
</dbReference>
<comment type="similarity">
    <text evidence="2">Belongs to the HAD-like hydrolase superfamily. CbbY/CbbZ/Gph/YieH family.</text>
</comment>
<keyword evidence="4" id="KW-0460">Magnesium</keyword>
<evidence type="ECO:0000256" key="3">
    <source>
        <dbReference type="ARBA" id="ARBA00022723"/>
    </source>
</evidence>
<dbReference type="InterPro" id="IPR041492">
    <property type="entry name" value="HAD_2"/>
</dbReference>
<reference evidence="5 6" key="1">
    <citation type="submission" date="2023-04" db="EMBL/GenBank/DDBJ databases">
        <title>Ectobacillus antri isolated from activated sludge.</title>
        <authorList>
            <person name="Yan P."/>
            <person name="Liu X."/>
        </authorList>
    </citation>
    <scope>NUCLEOTIDE SEQUENCE [LARGE SCALE GENOMIC DNA]</scope>
    <source>
        <strain evidence="5 6">C18H</strain>
    </source>
</reference>
<dbReference type="SFLD" id="SFLDS00003">
    <property type="entry name" value="Haloacid_Dehalogenase"/>
    <property type="match status" value="1"/>
</dbReference>
<dbReference type="Gene3D" id="1.10.150.240">
    <property type="entry name" value="Putative phosphatase, domain 2"/>
    <property type="match status" value="1"/>
</dbReference>
<dbReference type="Proteomes" id="UP001218246">
    <property type="component" value="Unassembled WGS sequence"/>
</dbReference>
<gene>
    <name evidence="5" type="ORF">P6P90_02640</name>
</gene>
<evidence type="ECO:0000256" key="2">
    <source>
        <dbReference type="ARBA" id="ARBA00006171"/>
    </source>
</evidence>
<dbReference type="EMBL" id="JARULN010000001">
    <property type="protein sequence ID" value="MDG5752897.1"/>
    <property type="molecule type" value="Genomic_DNA"/>
</dbReference>
<dbReference type="SFLD" id="SFLDG01135">
    <property type="entry name" value="C1.5.6:_HAD__Beta-PGM__Phospha"/>
    <property type="match status" value="1"/>
</dbReference>